<dbReference type="EMBL" id="JASBNA010000040">
    <property type="protein sequence ID" value="KAK7681557.1"/>
    <property type="molecule type" value="Genomic_DNA"/>
</dbReference>
<accession>A0AAW0FQJ6</accession>
<sequence length="95" mass="11040">MATTTYFIRSHYNPKDKLKLQKQTGQLEGEDDLENIQQLEEDDPDELWRKESAFGAQRRIACAPRFVPAIISYDEINNMMGVPQDFFRPPPPKRG</sequence>
<comment type="caution">
    <text evidence="1">The sequence shown here is derived from an EMBL/GenBank/DDBJ whole genome shotgun (WGS) entry which is preliminary data.</text>
</comment>
<proteinExistence type="predicted"/>
<evidence type="ECO:0000313" key="2">
    <source>
        <dbReference type="Proteomes" id="UP001385951"/>
    </source>
</evidence>
<protein>
    <submittedName>
        <fullName evidence="1">Uncharacterized protein</fullName>
    </submittedName>
</protein>
<reference evidence="1 2" key="1">
    <citation type="submission" date="2022-09" db="EMBL/GenBank/DDBJ databases">
        <authorList>
            <person name="Palmer J.M."/>
        </authorList>
    </citation>
    <scope>NUCLEOTIDE SEQUENCE [LARGE SCALE GENOMIC DNA]</scope>
    <source>
        <strain evidence="1 2">DSM 7382</strain>
    </source>
</reference>
<keyword evidence="2" id="KW-1185">Reference proteome</keyword>
<dbReference type="Proteomes" id="UP001385951">
    <property type="component" value="Unassembled WGS sequence"/>
</dbReference>
<organism evidence="1 2">
    <name type="scientific">Cerrena zonata</name>
    <dbReference type="NCBI Taxonomy" id="2478898"/>
    <lineage>
        <taxon>Eukaryota</taxon>
        <taxon>Fungi</taxon>
        <taxon>Dikarya</taxon>
        <taxon>Basidiomycota</taxon>
        <taxon>Agaricomycotina</taxon>
        <taxon>Agaricomycetes</taxon>
        <taxon>Polyporales</taxon>
        <taxon>Cerrenaceae</taxon>
        <taxon>Cerrena</taxon>
    </lineage>
</organism>
<evidence type="ECO:0000313" key="1">
    <source>
        <dbReference type="EMBL" id="KAK7681557.1"/>
    </source>
</evidence>
<dbReference type="AlphaFoldDB" id="A0AAW0FQJ6"/>
<name>A0AAW0FQJ6_9APHY</name>
<gene>
    <name evidence="1" type="ORF">QCA50_015289</name>
</gene>